<feature type="transmembrane region" description="Helical" evidence="3">
    <location>
        <begin position="124"/>
        <end position="142"/>
    </location>
</feature>
<keyword evidence="3" id="KW-1133">Transmembrane helix</keyword>
<keyword evidence="3" id="KW-0472">Membrane</keyword>
<proteinExistence type="predicted"/>
<feature type="domain" description="GGDEF" evidence="4">
    <location>
        <begin position="271"/>
        <end position="403"/>
    </location>
</feature>
<dbReference type="Gene3D" id="3.30.70.270">
    <property type="match status" value="1"/>
</dbReference>
<dbReference type="InterPro" id="IPR050469">
    <property type="entry name" value="Diguanylate_Cyclase"/>
</dbReference>
<evidence type="ECO:0000256" key="1">
    <source>
        <dbReference type="ARBA" id="ARBA00012528"/>
    </source>
</evidence>
<feature type="transmembrane region" description="Helical" evidence="3">
    <location>
        <begin position="218"/>
        <end position="235"/>
    </location>
</feature>
<dbReference type="SUPFAM" id="SSF55073">
    <property type="entry name" value="Nucleotide cyclase"/>
    <property type="match status" value="1"/>
</dbReference>
<feature type="transmembrane region" description="Helical" evidence="3">
    <location>
        <begin position="179"/>
        <end position="198"/>
    </location>
</feature>
<dbReference type="CDD" id="cd01949">
    <property type="entry name" value="GGDEF"/>
    <property type="match status" value="1"/>
</dbReference>
<dbReference type="PANTHER" id="PTHR45138:SF9">
    <property type="entry name" value="DIGUANYLATE CYCLASE DGCM-RELATED"/>
    <property type="match status" value="1"/>
</dbReference>
<evidence type="ECO:0000259" key="4">
    <source>
        <dbReference type="PROSITE" id="PS50887"/>
    </source>
</evidence>
<feature type="transmembrane region" description="Helical" evidence="3">
    <location>
        <begin position="148"/>
        <end position="167"/>
    </location>
</feature>
<evidence type="ECO:0000313" key="6">
    <source>
        <dbReference type="Proteomes" id="UP000788419"/>
    </source>
</evidence>
<feature type="transmembrane region" description="Helical" evidence="3">
    <location>
        <begin position="53"/>
        <end position="73"/>
    </location>
</feature>
<name>A0ABQ6ZBC6_9GAMM</name>
<feature type="transmembrane region" description="Helical" evidence="3">
    <location>
        <begin position="85"/>
        <end position="112"/>
    </location>
</feature>
<dbReference type="InterPro" id="IPR043128">
    <property type="entry name" value="Rev_trsase/Diguanyl_cyclase"/>
</dbReference>
<protein>
    <recommendedName>
        <fullName evidence="1">diguanylate cyclase</fullName>
        <ecNumber evidence="1">2.7.7.65</ecNumber>
    </recommendedName>
</protein>
<dbReference type="PANTHER" id="PTHR45138">
    <property type="entry name" value="REGULATORY COMPONENTS OF SENSORY TRANSDUCTION SYSTEM"/>
    <property type="match status" value="1"/>
</dbReference>
<comment type="catalytic activity">
    <reaction evidence="2">
        <text>2 GTP = 3',3'-c-di-GMP + 2 diphosphate</text>
        <dbReference type="Rhea" id="RHEA:24898"/>
        <dbReference type="ChEBI" id="CHEBI:33019"/>
        <dbReference type="ChEBI" id="CHEBI:37565"/>
        <dbReference type="ChEBI" id="CHEBI:58805"/>
        <dbReference type="EC" id="2.7.7.65"/>
    </reaction>
</comment>
<dbReference type="Pfam" id="PF00990">
    <property type="entry name" value="GGDEF"/>
    <property type="match status" value="1"/>
</dbReference>
<accession>A0ABQ6ZBC6</accession>
<dbReference type="InterPro" id="IPR029787">
    <property type="entry name" value="Nucleotide_cyclase"/>
</dbReference>
<evidence type="ECO:0000256" key="3">
    <source>
        <dbReference type="SAM" id="Phobius"/>
    </source>
</evidence>
<feature type="transmembrane region" description="Helical" evidence="3">
    <location>
        <begin position="25"/>
        <end position="46"/>
    </location>
</feature>
<keyword evidence="6" id="KW-1185">Reference proteome</keyword>
<keyword evidence="3" id="KW-0812">Transmembrane</keyword>
<dbReference type="EC" id="2.7.7.65" evidence="1"/>
<dbReference type="EMBL" id="PDWN01000001">
    <property type="protein sequence ID" value="KAF1697401.1"/>
    <property type="molecule type" value="Genomic_DNA"/>
</dbReference>
<dbReference type="SMART" id="SM00267">
    <property type="entry name" value="GGDEF"/>
    <property type="match status" value="1"/>
</dbReference>
<comment type="caution">
    <text evidence="5">The sequence shown here is derived from an EMBL/GenBank/DDBJ whole genome shotgun (WGS) entry which is preliminary data.</text>
</comment>
<sequence>MEAGHIGGGPAASAAGTGRRMTTDFYNLLLTDCALALILLGLFWYVSRVSRGVRGIASWGAGHFIYSLGAAMLDGTATGLERAGSATATVVVAAIGGILACGGLAVLAGATIKFVQQRPLRRTEWMLVPAFVALSLLAWLAGDAIDGQGAAMSLAELAMLAVMLWQLRQLDTPPLRVPARLVMLGCMVLAFLYGRDLLHAFTGRYGPNDAWVNVDLSTWYLINFCMLMLTSFRAAESLRQTAMLDPLTGTLNRRGLFARLDPDLERLTREGHLAVIALDLDHFKRVNDRYGHEIGDLVLQKLSDTIRSQTREHDVFARTGGEEFVIVVTGPDAHNAHHLAERIRVSLSTMRLDPPAPPVRVTSSLGVAMSNRSMPLSMLMRGADEALYTAKRAGRDCVVTHTL</sequence>
<evidence type="ECO:0000313" key="5">
    <source>
        <dbReference type="EMBL" id="KAF1697401.1"/>
    </source>
</evidence>
<dbReference type="InterPro" id="IPR000160">
    <property type="entry name" value="GGDEF_dom"/>
</dbReference>
<dbReference type="NCBIfam" id="TIGR00254">
    <property type="entry name" value="GGDEF"/>
    <property type="match status" value="1"/>
</dbReference>
<dbReference type="PROSITE" id="PS50887">
    <property type="entry name" value="GGDEF"/>
    <property type="match status" value="1"/>
</dbReference>
<dbReference type="Proteomes" id="UP000788419">
    <property type="component" value="Unassembled WGS sequence"/>
</dbReference>
<evidence type="ECO:0000256" key="2">
    <source>
        <dbReference type="ARBA" id="ARBA00034247"/>
    </source>
</evidence>
<reference evidence="5 6" key="1">
    <citation type="submission" date="2017-10" db="EMBL/GenBank/DDBJ databases">
        <title>Whole genome sequencing of members of genus Pseudoxanthomonas.</title>
        <authorList>
            <person name="Kumar S."/>
            <person name="Bansal K."/>
            <person name="Kaur A."/>
            <person name="Patil P."/>
            <person name="Sharma S."/>
            <person name="Patil P.B."/>
        </authorList>
    </citation>
    <scope>NUCLEOTIDE SEQUENCE [LARGE SCALE GENOMIC DNA]</scope>
    <source>
        <strain evidence="5 6">DSM 17801</strain>
    </source>
</reference>
<organism evidence="5 6">
    <name type="scientific">Pseudoxanthomonas daejeonensis</name>
    <dbReference type="NCBI Taxonomy" id="266062"/>
    <lineage>
        <taxon>Bacteria</taxon>
        <taxon>Pseudomonadati</taxon>
        <taxon>Pseudomonadota</taxon>
        <taxon>Gammaproteobacteria</taxon>
        <taxon>Lysobacterales</taxon>
        <taxon>Lysobacteraceae</taxon>
        <taxon>Pseudoxanthomonas</taxon>
    </lineage>
</organism>
<gene>
    <name evidence="5" type="ORF">CSC65_00565</name>
</gene>